<dbReference type="Proteomes" id="UP000250123">
    <property type="component" value="Chromosome SHEWBE"/>
</dbReference>
<organism evidence="2 3">
    <name type="scientific">Shewanella benthica</name>
    <dbReference type="NCBI Taxonomy" id="43661"/>
    <lineage>
        <taxon>Bacteria</taxon>
        <taxon>Pseudomonadati</taxon>
        <taxon>Pseudomonadota</taxon>
        <taxon>Gammaproteobacteria</taxon>
        <taxon>Alteromonadales</taxon>
        <taxon>Shewanellaceae</taxon>
        <taxon>Shewanella</taxon>
    </lineage>
</organism>
<dbReference type="KEGG" id="sbk:SHEWBE_1570"/>
<feature type="region of interest" description="Disordered" evidence="1">
    <location>
        <begin position="21"/>
        <end position="40"/>
    </location>
</feature>
<sequence>MFLLLATYSLWLMDRSLRAYSGGSESSGQRGIPLTPKPSV</sequence>
<reference evidence="3" key="1">
    <citation type="submission" date="2018-06" db="EMBL/GenBank/DDBJ databases">
        <authorList>
            <person name="Cea G.-C."/>
            <person name="William W."/>
        </authorList>
    </citation>
    <scope>NUCLEOTIDE SEQUENCE [LARGE SCALE GENOMIC DNA]</scope>
    <source>
        <strain evidence="3">DB21MT-2</strain>
    </source>
</reference>
<name>A0A330LZ27_9GAMM</name>
<dbReference type="EMBL" id="LS483452">
    <property type="protein sequence ID" value="SQH75536.1"/>
    <property type="molecule type" value="Genomic_DNA"/>
</dbReference>
<accession>A0A330LZ27</accession>
<evidence type="ECO:0000313" key="2">
    <source>
        <dbReference type="EMBL" id="SQH75536.1"/>
    </source>
</evidence>
<gene>
    <name evidence="2" type="ORF">SHEWBE_1570</name>
</gene>
<evidence type="ECO:0000256" key="1">
    <source>
        <dbReference type="SAM" id="MobiDB-lite"/>
    </source>
</evidence>
<evidence type="ECO:0000313" key="3">
    <source>
        <dbReference type="Proteomes" id="UP000250123"/>
    </source>
</evidence>
<protein>
    <submittedName>
        <fullName evidence="2">Uncharacterized protein</fullName>
    </submittedName>
</protein>
<proteinExistence type="predicted"/>
<dbReference type="AlphaFoldDB" id="A0A330LZ27"/>